<sequence length="289" mass="33697">MDIVGPLKKTKRQNKYILSIQDLLTKYSLAIPLPDQSAARVAEAFVTRFICIFGAPKSILTDNGNCFISGIMKCCARMFKIKRFRSTAYHPQTNGSVERSHHISTEYIKQSLDEFTEWDKLTDLASFAYNTSYHESTGYTPHQLIFGALAILPTSQPPKINHRTFQDYLTDLYLRLESDRKIAASNLKASKERQKQYYDRRLNEQNFGDKVFIIKRRTANKWDDHYEGPYRIHEVTNNQNVILGIKRRLMRYHINEVRIARGKRIHILRKTSQTQNAHDYSYEYDGSSS</sequence>
<feature type="domain" description="Integrase catalytic" evidence="1">
    <location>
        <begin position="1"/>
        <end position="149"/>
    </location>
</feature>
<accession>A0A6V7KQV1</accession>
<gene>
    <name evidence="2" type="ORF">BBRV_LOCUS83621</name>
</gene>
<dbReference type="AlphaFoldDB" id="A0A6V7KQV1"/>
<proteinExistence type="predicted"/>
<dbReference type="InterPro" id="IPR036397">
    <property type="entry name" value="RNaseH_sf"/>
</dbReference>
<dbReference type="PROSITE" id="PS50994">
    <property type="entry name" value="INTEGRASE"/>
    <property type="match status" value="1"/>
</dbReference>
<dbReference type="InterPro" id="IPR050951">
    <property type="entry name" value="Retrovirus_Pol_polyprotein"/>
</dbReference>
<dbReference type="InterPro" id="IPR001584">
    <property type="entry name" value="Integrase_cat-core"/>
</dbReference>
<evidence type="ECO:0000313" key="2">
    <source>
        <dbReference type="EMBL" id="CAD1565341.1"/>
    </source>
</evidence>
<dbReference type="Pfam" id="PF00665">
    <property type="entry name" value="rve"/>
    <property type="match status" value="1"/>
</dbReference>
<dbReference type="GO" id="GO:0003676">
    <property type="term" value="F:nucleic acid binding"/>
    <property type="evidence" value="ECO:0007669"/>
    <property type="project" value="InterPro"/>
</dbReference>
<protein>
    <recommendedName>
        <fullName evidence="1">Integrase catalytic domain-containing protein</fullName>
    </recommendedName>
</protein>
<dbReference type="EMBL" id="CADCXW020000162">
    <property type="protein sequence ID" value="CAD1565341.1"/>
    <property type="molecule type" value="Genomic_DNA"/>
</dbReference>
<dbReference type="Gene3D" id="3.30.420.10">
    <property type="entry name" value="Ribonuclease H-like superfamily/Ribonuclease H"/>
    <property type="match status" value="1"/>
</dbReference>
<dbReference type="GO" id="GO:0015074">
    <property type="term" value="P:DNA integration"/>
    <property type="evidence" value="ECO:0007669"/>
    <property type="project" value="InterPro"/>
</dbReference>
<dbReference type="PANTHER" id="PTHR37984:SF15">
    <property type="entry name" value="INTEGRASE CATALYTIC DOMAIN-CONTAINING PROTEIN"/>
    <property type="match status" value="1"/>
</dbReference>
<dbReference type="InterPro" id="IPR012337">
    <property type="entry name" value="RNaseH-like_sf"/>
</dbReference>
<reference evidence="2" key="1">
    <citation type="submission" date="2020-07" db="EMBL/GenBank/DDBJ databases">
        <authorList>
            <person name="Ferguson B K."/>
        </authorList>
    </citation>
    <scope>NUCLEOTIDE SEQUENCE</scope>
    <source>
        <strain evidence="2">L06</strain>
    </source>
</reference>
<dbReference type="SUPFAM" id="SSF53098">
    <property type="entry name" value="Ribonuclease H-like"/>
    <property type="match status" value="1"/>
</dbReference>
<organism evidence="2">
    <name type="scientific">Bracon brevicornis</name>
    <dbReference type="NCBI Taxonomy" id="1563983"/>
    <lineage>
        <taxon>Eukaryota</taxon>
        <taxon>Metazoa</taxon>
        <taxon>Ecdysozoa</taxon>
        <taxon>Arthropoda</taxon>
        <taxon>Hexapoda</taxon>
        <taxon>Insecta</taxon>
        <taxon>Pterygota</taxon>
        <taxon>Neoptera</taxon>
        <taxon>Endopterygota</taxon>
        <taxon>Hymenoptera</taxon>
        <taxon>Apocrita</taxon>
        <taxon>Ichneumonoidea</taxon>
        <taxon>Braconidae</taxon>
        <taxon>Braconinae</taxon>
        <taxon>Bracon</taxon>
    </lineage>
</organism>
<evidence type="ECO:0000259" key="1">
    <source>
        <dbReference type="PROSITE" id="PS50994"/>
    </source>
</evidence>
<dbReference type="FunFam" id="3.30.420.10:FF:000032">
    <property type="entry name" value="Retrovirus-related Pol polyprotein from transposon 297-like Protein"/>
    <property type="match status" value="1"/>
</dbReference>
<dbReference type="PANTHER" id="PTHR37984">
    <property type="entry name" value="PROTEIN CBG26694"/>
    <property type="match status" value="1"/>
</dbReference>
<name>A0A6V7KQV1_9HYME</name>